<dbReference type="PANTHER" id="PTHR35861">
    <property type="match status" value="1"/>
</dbReference>
<name>A0A853I305_9GAMM</name>
<comment type="similarity">
    <text evidence="1">Belongs to the myoviridae tail sheath protein family.</text>
</comment>
<feature type="domain" description="Tail sheath protein C-terminal" evidence="2">
    <location>
        <begin position="388"/>
        <end position="491"/>
    </location>
</feature>
<reference evidence="3 4" key="1">
    <citation type="submission" date="2020-07" db="EMBL/GenBank/DDBJ databases">
        <title>Endozoicomonas sp. nov., isolated from sediment.</title>
        <authorList>
            <person name="Gu T."/>
        </authorList>
    </citation>
    <scope>NUCLEOTIDE SEQUENCE [LARGE SCALE GENOMIC DNA]</scope>
    <source>
        <strain evidence="3 4">SM1973</strain>
    </source>
</reference>
<dbReference type="Pfam" id="PF17482">
    <property type="entry name" value="Phage_sheath_1C"/>
    <property type="match status" value="1"/>
</dbReference>
<accession>A0A853I305</accession>
<dbReference type="Gene3D" id="3.40.50.11780">
    <property type="match status" value="1"/>
</dbReference>
<evidence type="ECO:0000256" key="1">
    <source>
        <dbReference type="ARBA" id="ARBA00008005"/>
    </source>
</evidence>
<evidence type="ECO:0000259" key="2">
    <source>
        <dbReference type="Pfam" id="PF17482"/>
    </source>
</evidence>
<evidence type="ECO:0000313" key="4">
    <source>
        <dbReference type="Proteomes" id="UP000569732"/>
    </source>
</evidence>
<dbReference type="RefSeq" id="WP_180568999.1">
    <property type="nucleotide sequence ID" value="NZ_JACCKB010000019.1"/>
</dbReference>
<comment type="caution">
    <text evidence="3">The sequence shown here is derived from an EMBL/GenBank/DDBJ whole genome shotgun (WGS) entry which is preliminary data.</text>
</comment>
<dbReference type="InterPro" id="IPR052042">
    <property type="entry name" value="Tail_sheath_structural"/>
</dbReference>
<dbReference type="AlphaFoldDB" id="A0A853I305"/>
<protein>
    <submittedName>
        <fullName evidence="3">Phage tail sheath family protein</fullName>
    </submittedName>
</protein>
<organism evidence="3 4">
    <name type="scientific">Spartinivicinus marinus</name>
    <dbReference type="NCBI Taxonomy" id="2994442"/>
    <lineage>
        <taxon>Bacteria</taxon>
        <taxon>Pseudomonadati</taxon>
        <taxon>Pseudomonadota</taxon>
        <taxon>Gammaproteobacteria</taxon>
        <taxon>Oceanospirillales</taxon>
        <taxon>Zooshikellaceae</taxon>
        <taxon>Spartinivicinus</taxon>
    </lineage>
</organism>
<dbReference type="InterPro" id="IPR020287">
    <property type="entry name" value="Tail_sheath_C"/>
</dbReference>
<dbReference type="PANTHER" id="PTHR35861:SF1">
    <property type="entry name" value="PHAGE TAIL SHEATH PROTEIN"/>
    <property type="match status" value="1"/>
</dbReference>
<dbReference type="EMBL" id="JACCKB010000019">
    <property type="protein sequence ID" value="NYZ66979.1"/>
    <property type="molecule type" value="Genomic_DNA"/>
</dbReference>
<dbReference type="Proteomes" id="UP000569732">
    <property type="component" value="Unassembled WGS sequence"/>
</dbReference>
<sequence>MSQYKTPGVYVKEKSAFGLSIGLDSTAVPVFIGYTQKNNGEIIAVNNLSEFTEMFGGPLLVSGTYAENDSSFKMNQDYSSKHSQLLPKFFLYYAIEHYFSNGGGKCYIASINEQKVPLPEDDINTAVINKDHFNKVLEKLDTLEEATLVLAPEAIQLAPLATDTAGSWDDYKGVCSKLLQEGHDSAGRNGTRSRLAVLDAMPEESATGSISFTNFEAAISQNEHRSYGTAYYPFLKTNIPLALDESKVEVTDTHTLSIVENNSHASHLETETLISSTDPVYLDSLKTTNPAKYAKIRQSLGQQVRIVLPPSAAVVGVYARTDASRGVWKAPANTPLLDVSEPVRVVTDSAQEKLNAPNSGKAINVIRSFTGKGILVWGARTLNADSLDWRYINVRRLFLAVEDTCRSAAHQFVFEPNDQVTWLKVKAMIDSLLNKMWKQGALVGLTQDEAYQISIGLGSTMTGNDILEGMMKITVKMAPSRPAEFIEFTFTQMMQTS</sequence>
<keyword evidence="4" id="KW-1185">Reference proteome</keyword>
<proteinExistence type="inferred from homology"/>
<evidence type="ECO:0000313" key="3">
    <source>
        <dbReference type="EMBL" id="NYZ66979.1"/>
    </source>
</evidence>
<gene>
    <name evidence="3" type="ORF">H0A36_13235</name>
</gene>